<keyword evidence="1" id="KW-1133">Transmembrane helix</keyword>
<accession>A0AB34GX18</accession>
<proteinExistence type="predicted"/>
<evidence type="ECO:0008006" key="4">
    <source>
        <dbReference type="Google" id="ProtNLM"/>
    </source>
</evidence>
<keyword evidence="1" id="KW-0472">Membrane</keyword>
<evidence type="ECO:0000256" key="1">
    <source>
        <dbReference type="SAM" id="Phobius"/>
    </source>
</evidence>
<sequence>MTLALALLLPDLGEIIGIIGGVSSFFIFPGLCLICAISVEPIGPRVKCCSEAWGVVSVLVGTFIFGQSTVAVVMELL</sequence>
<organism evidence="2 3">
    <name type="scientific">Eschrichtius robustus</name>
    <name type="common">California gray whale</name>
    <name type="synonym">Eschrichtius gibbosus</name>
    <dbReference type="NCBI Taxonomy" id="9764"/>
    <lineage>
        <taxon>Eukaryota</taxon>
        <taxon>Metazoa</taxon>
        <taxon>Chordata</taxon>
        <taxon>Craniata</taxon>
        <taxon>Vertebrata</taxon>
        <taxon>Euteleostomi</taxon>
        <taxon>Mammalia</taxon>
        <taxon>Eutheria</taxon>
        <taxon>Laurasiatheria</taxon>
        <taxon>Artiodactyla</taxon>
        <taxon>Whippomorpha</taxon>
        <taxon>Cetacea</taxon>
        <taxon>Mysticeti</taxon>
        <taxon>Eschrichtiidae</taxon>
        <taxon>Eschrichtius</taxon>
    </lineage>
</organism>
<dbReference type="Proteomes" id="UP001159641">
    <property type="component" value="Unassembled WGS sequence"/>
</dbReference>
<reference evidence="2 3" key="1">
    <citation type="submission" date="2022-11" db="EMBL/GenBank/DDBJ databases">
        <title>Whole genome sequence of Eschrichtius robustus ER-17-0199.</title>
        <authorList>
            <person name="Bruniche-Olsen A."/>
            <person name="Black A.N."/>
            <person name="Fields C.J."/>
            <person name="Walden K."/>
            <person name="Dewoody J.A."/>
        </authorList>
    </citation>
    <scope>NUCLEOTIDE SEQUENCE [LARGE SCALE GENOMIC DNA]</scope>
    <source>
        <strain evidence="2">ER-17-0199</strain>
        <tissue evidence="2">Blubber</tissue>
    </source>
</reference>
<evidence type="ECO:0000313" key="2">
    <source>
        <dbReference type="EMBL" id="KAJ8785027.1"/>
    </source>
</evidence>
<feature type="transmembrane region" description="Helical" evidence="1">
    <location>
        <begin position="51"/>
        <end position="74"/>
    </location>
</feature>
<feature type="transmembrane region" description="Helical" evidence="1">
    <location>
        <begin position="15"/>
        <end position="39"/>
    </location>
</feature>
<keyword evidence="3" id="KW-1185">Reference proteome</keyword>
<comment type="caution">
    <text evidence="2">The sequence shown here is derived from an EMBL/GenBank/DDBJ whole genome shotgun (WGS) entry which is preliminary data.</text>
</comment>
<keyword evidence="1" id="KW-0812">Transmembrane</keyword>
<dbReference type="AlphaFoldDB" id="A0AB34GX18"/>
<gene>
    <name evidence="2" type="ORF">J1605_007583</name>
</gene>
<dbReference type="EMBL" id="JAIQCJ010002027">
    <property type="protein sequence ID" value="KAJ8785027.1"/>
    <property type="molecule type" value="Genomic_DNA"/>
</dbReference>
<name>A0AB34GX18_ESCRO</name>
<evidence type="ECO:0000313" key="3">
    <source>
        <dbReference type="Proteomes" id="UP001159641"/>
    </source>
</evidence>
<protein>
    <recommendedName>
        <fullName evidence="4">Sodium-coupled neutral amino acid transporter 8</fullName>
    </recommendedName>
</protein>